<evidence type="ECO:0000313" key="2">
    <source>
        <dbReference type="Proteomes" id="UP000178068"/>
    </source>
</evidence>
<dbReference type="Gene3D" id="3.40.50.10600">
    <property type="entry name" value="SpoIIaa-like domains"/>
    <property type="match status" value="1"/>
</dbReference>
<dbReference type="STRING" id="1802603.A3F35_02630"/>
<name>A0A1G1WQ47_9BACT</name>
<gene>
    <name evidence="1" type="ORF">A3F35_02630</name>
</gene>
<dbReference type="SUPFAM" id="SSF52091">
    <property type="entry name" value="SpoIIaa-like"/>
    <property type="match status" value="1"/>
</dbReference>
<dbReference type="AlphaFoldDB" id="A0A1G1WQ47"/>
<dbReference type="Pfam" id="PF11964">
    <property type="entry name" value="SpoIIAA-like"/>
    <property type="match status" value="1"/>
</dbReference>
<comment type="caution">
    <text evidence="1">The sequence shown here is derived from an EMBL/GenBank/DDBJ whole genome shotgun (WGS) entry which is preliminary data.</text>
</comment>
<sequence length="134" mass="14940">MKSDSELVGSFKVGLDEDGILILTFLHEEKDPEDNTRQSELVLGELSKVFSGEAGKQFNLLVDLTPVESANYVSDKSRELYLKAKMQDHLSKVAVVSSSILLRVFVLFVAQATGKGDSVKWFETKDEALEWLKS</sequence>
<dbReference type="InterPro" id="IPR038396">
    <property type="entry name" value="SpoIIAA-like_sf"/>
</dbReference>
<dbReference type="InterPro" id="IPR036513">
    <property type="entry name" value="STAS_dom_sf"/>
</dbReference>
<dbReference type="EMBL" id="MHCZ01000019">
    <property type="protein sequence ID" value="OGY29862.1"/>
    <property type="molecule type" value="Genomic_DNA"/>
</dbReference>
<organism evidence="1 2">
    <name type="scientific">Candidatus Woykebacteria bacterium RIFCSPHIGHO2_12_FULL_45_10</name>
    <dbReference type="NCBI Taxonomy" id="1802603"/>
    <lineage>
        <taxon>Bacteria</taxon>
        <taxon>Candidatus Woykeibacteriota</taxon>
    </lineage>
</organism>
<evidence type="ECO:0000313" key="1">
    <source>
        <dbReference type="EMBL" id="OGY29862.1"/>
    </source>
</evidence>
<reference evidence="1 2" key="1">
    <citation type="journal article" date="2016" name="Nat. Commun.">
        <title>Thousands of microbial genomes shed light on interconnected biogeochemical processes in an aquifer system.</title>
        <authorList>
            <person name="Anantharaman K."/>
            <person name="Brown C.T."/>
            <person name="Hug L.A."/>
            <person name="Sharon I."/>
            <person name="Castelle C.J."/>
            <person name="Probst A.J."/>
            <person name="Thomas B.C."/>
            <person name="Singh A."/>
            <person name="Wilkins M.J."/>
            <person name="Karaoz U."/>
            <person name="Brodie E.L."/>
            <person name="Williams K.H."/>
            <person name="Hubbard S.S."/>
            <person name="Banfield J.F."/>
        </authorList>
    </citation>
    <scope>NUCLEOTIDE SEQUENCE [LARGE SCALE GENOMIC DNA]</scope>
</reference>
<dbReference type="InterPro" id="IPR021866">
    <property type="entry name" value="SpoIIAA-like"/>
</dbReference>
<evidence type="ECO:0008006" key="3">
    <source>
        <dbReference type="Google" id="ProtNLM"/>
    </source>
</evidence>
<dbReference type="Proteomes" id="UP000178068">
    <property type="component" value="Unassembled WGS sequence"/>
</dbReference>
<accession>A0A1G1WQ47</accession>
<protein>
    <recommendedName>
        <fullName evidence="3">STAS/SEC14 domain-containing protein</fullName>
    </recommendedName>
</protein>
<proteinExistence type="predicted"/>